<accession>A0A2Z6S361</accession>
<evidence type="ECO:0000259" key="1">
    <source>
        <dbReference type="Pfam" id="PF01498"/>
    </source>
</evidence>
<evidence type="ECO:0000313" key="2">
    <source>
        <dbReference type="EMBL" id="GBC03520.1"/>
    </source>
</evidence>
<dbReference type="Proteomes" id="UP000247702">
    <property type="component" value="Unassembled WGS sequence"/>
</dbReference>
<dbReference type="Pfam" id="PF01498">
    <property type="entry name" value="HTH_Tnp_Tc3_2"/>
    <property type="match status" value="1"/>
</dbReference>
<evidence type="ECO:0000313" key="3">
    <source>
        <dbReference type="Proteomes" id="UP000247702"/>
    </source>
</evidence>
<dbReference type="InterPro" id="IPR036397">
    <property type="entry name" value="RNaseH_sf"/>
</dbReference>
<keyword evidence="3" id="KW-1185">Reference proteome</keyword>
<dbReference type="EMBL" id="BEXD01003890">
    <property type="protein sequence ID" value="GBC03520.1"/>
    <property type="molecule type" value="Genomic_DNA"/>
</dbReference>
<dbReference type="GO" id="GO:0006313">
    <property type="term" value="P:DNA transposition"/>
    <property type="evidence" value="ECO:0007669"/>
    <property type="project" value="InterPro"/>
</dbReference>
<dbReference type="AlphaFoldDB" id="A0A2Z6S361"/>
<dbReference type="InterPro" id="IPR002492">
    <property type="entry name" value="Transposase_Tc1-like"/>
</dbReference>
<dbReference type="STRING" id="94130.A0A2Z6S361"/>
<comment type="caution">
    <text evidence="2">The sequence shown here is derived from an EMBL/GenBank/DDBJ whole genome shotgun (WGS) entry which is preliminary data.</text>
</comment>
<dbReference type="GO" id="GO:0003677">
    <property type="term" value="F:DNA binding"/>
    <property type="evidence" value="ECO:0007669"/>
    <property type="project" value="InterPro"/>
</dbReference>
<protein>
    <recommendedName>
        <fullName evidence="1">Transposase Tc1-like domain-containing protein</fullName>
    </recommendedName>
</protein>
<dbReference type="GO" id="GO:0015074">
    <property type="term" value="P:DNA integration"/>
    <property type="evidence" value="ECO:0007669"/>
    <property type="project" value="InterPro"/>
</dbReference>
<sequence length="134" mass="15888">MKPLTPKTLNNILKCLRETHFLTPKKQTGHPPLLDSPAQQRLKFFIKENNKNRRLCSKKIVTTWTAQTKQPISCNTIRRNLKKVGLTACIPHRKPAMTEAHYQAQLEWAYEHENWIERKWKRVLFSDESTFTQF</sequence>
<gene>
    <name evidence="2" type="ORF">RclHR1_05170010</name>
</gene>
<proteinExistence type="predicted"/>
<name>A0A2Z6S361_9GLOM</name>
<reference evidence="2 3" key="1">
    <citation type="submission" date="2017-11" db="EMBL/GenBank/DDBJ databases">
        <title>The genome of Rhizophagus clarus HR1 reveals common genetic basis of auxotrophy among arbuscular mycorrhizal fungi.</title>
        <authorList>
            <person name="Kobayashi Y."/>
        </authorList>
    </citation>
    <scope>NUCLEOTIDE SEQUENCE [LARGE SCALE GENOMIC DNA]</scope>
    <source>
        <strain evidence="2 3">HR1</strain>
    </source>
</reference>
<dbReference type="Gene3D" id="3.30.420.10">
    <property type="entry name" value="Ribonuclease H-like superfamily/Ribonuclease H"/>
    <property type="match status" value="1"/>
</dbReference>
<organism evidence="2 3">
    <name type="scientific">Rhizophagus clarus</name>
    <dbReference type="NCBI Taxonomy" id="94130"/>
    <lineage>
        <taxon>Eukaryota</taxon>
        <taxon>Fungi</taxon>
        <taxon>Fungi incertae sedis</taxon>
        <taxon>Mucoromycota</taxon>
        <taxon>Glomeromycotina</taxon>
        <taxon>Glomeromycetes</taxon>
        <taxon>Glomerales</taxon>
        <taxon>Glomeraceae</taxon>
        <taxon>Rhizophagus</taxon>
    </lineage>
</organism>
<feature type="domain" description="Transposase Tc1-like" evidence="1">
    <location>
        <begin position="47"/>
        <end position="114"/>
    </location>
</feature>